<keyword evidence="1" id="KW-0472">Membrane</keyword>
<proteinExistence type="predicted"/>
<evidence type="ECO:0000256" key="1">
    <source>
        <dbReference type="SAM" id="Phobius"/>
    </source>
</evidence>
<gene>
    <name evidence="2" type="ORF">RFN29_15115</name>
</gene>
<evidence type="ECO:0000313" key="3">
    <source>
        <dbReference type="Proteomes" id="UP001271249"/>
    </source>
</evidence>
<dbReference type="Proteomes" id="UP001271249">
    <property type="component" value="Unassembled WGS sequence"/>
</dbReference>
<keyword evidence="1" id="KW-1133">Transmembrane helix</keyword>
<comment type="caution">
    <text evidence="2">The sequence shown here is derived from an EMBL/GenBank/DDBJ whole genome shotgun (WGS) entry which is preliminary data.</text>
</comment>
<dbReference type="RefSeq" id="WP_320226889.1">
    <property type="nucleotide sequence ID" value="NZ_JAVIJC010000014.1"/>
</dbReference>
<sequence>MTQSPDEIEATLTDAINAMSAEHYHLSYERHASSIRIAVAQNVATNGRLFCALLAFANFSIGWHWGVAYAAVPVGFAWIADLTDRPWLKRGCAHSSVLTAAMLAVATLLKCW</sequence>
<evidence type="ECO:0000313" key="2">
    <source>
        <dbReference type="EMBL" id="MDX8492907.1"/>
    </source>
</evidence>
<keyword evidence="3" id="KW-1185">Reference proteome</keyword>
<dbReference type="EMBL" id="JAVIJC010000014">
    <property type="protein sequence ID" value="MDX8492907.1"/>
    <property type="molecule type" value="Genomic_DNA"/>
</dbReference>
<feature type="transmembrane region" description="Helical" evidence="1">
    <location>
        <begin position="92"/>
        <end position="109"/>
    </location>
</feature>
<reference evidence="2 3" key="1">
    <citation type="submission" date="2023-08" db="EMBL/GenBank/DDBJ databases">
        <title>Implementing the SeqCode for naming new Mesorhizobium species isolated from Vachellia karroo root nodules.</title>
        <authorList>
            <person name="Van Lill M."/>
        </authorList>
    </citation>
    <scope>NUCLEOTIDE SEQUENCE [LARGE SCALE GENOMIC DNA]</scope>
    <source>
        <strain evidence="2 3">VK22B</strain>
    </source>
</reference>
<name>A0ABU4Z4H4_9HYPH</name>
<organism evidence="2 3">
    <name type="scientific">Mesorhizobium captivum</name>
    <dbReference type="NCBI Taxonomy" id="3072319"/>
    <lineage>
        <taxon>Bacteria</taxon>
        <taxon>Pseudomonadati</taxon>
        <taxon>Pseudomonadota</taxon>
        <taxon>Alphaproteobacteria</taxon>
        <taxon>Hyphomicrobiales</taxon>
        <taxon>Phyllobacteriaceae</taxon>
        <taxon>Mesorhizobium</taxon>
    </lineage>
</organism>
<keyword evidence="1" id="KW-0812">Transmembrane</keyword>
<accession>A0ABU4Z4H4</accession>
<protein>
    <submittedName>
        <fullName evidence="2">Uncharacterized protein</fullName>
    </submittedName>
</protein>